<proteinExistence type="predicted"/>
<reference evidence="3" key="2">
    <citation type="submission" date="2021-04" db="EMBL/GenBank/DDBJ databases">
        <authorList>
            <person name="Gilroy R."/>
        </authorList>
    </citation>
    <scope>NUCLEOTIDE SEQUENCE</scope>
    <source>
        <strain evidence="3">ChiHjej12B11-24981</strain>
    </source>
</reference>
<accession>A0A9D2CVH5</accession>
<protein>
    <submittedName>
        <fullName evidence="3">DUF4384 domain-containing protein</fullName>
    </submittedName>
</protein>
<dbReference type="InterPro" id="IPR025493">
    <property type="entry name" value="DUF4384"/>
</dbReference>
<dbReference type="EMBL" id="DXCK01000046">
    <property type="protein sequence ID" value="HIZ01205.1"/>
    <property type="molecule type" value="Genomic_DNA"/>
</dbReference>
<dbReference type="AlphaFoldDB" id="A0A9D2CVH5"/>
<dbReference type="Proteomes" id="UP000824023">
    <property type="component" value="Unassembled WGS sequence"/>
</dbReference>
<sequence>MEVRRLAKWVLLLAIMAFSVPLNAQKIVKVKNVQGRWQVSDNITLKEAEERALNEAKKEALRRAGVMENVWSVFGQITQESGTEFEEAYSQMNILAIGGMVNITKQKVEEVWDTDTRSLYKVVTIDAEVKKDDEADKAYALEVSGFSPVYKVGDSFTCKLRVFGTNSYLKFFWFDSNGGSLLYPNDYEGNQQLEAGKEYQLPFHYGVQYLMDKQSADSGSEKINMMWVATKDDIPFTGEVTYENVLKWIYAIPNSRRCAHYDMVMIK</sequence>
<evidence type="ECO:0000259" key="2">
    <source>
        <dbReference type="Pfam" id="PF14326"/>
    </source>
</evidence>
<feature type="chain" id="PRO_5038483722" evidence="1">
    <location>
        <begin position="25"/>
        <end position="267"/>
    </location>
</feature>
<reference evidence="3" key="1">
    <citation type="journal article" date="2021" name="PeerJ">
        <title>Extensive microbial diversity within the chicken gut microbiome revealed by metagenomics and culture.</title>
        <authorList>
            <person name="Gilroy R."/>
            <person name="Ravi A."/>
            <person name="Getino M."/>
            <person name="Pursley I."/>
            <person name="Horton D.L."/>
            <person name="Alikhan N.F."/>
            <person name="Baker D."/>
            <person name="Gharbi K."/>
            <person name="Hall N."/>
            <person name="Watson M."/>
            <person name="Adriaenssens E.M."/>
            <person name="Foster-Nyarko E."/>
            <person name="Jarju S."/>
            <person name="Secka A."/>
            <person name="Antonio M."/>
            <person name="Oren A."/>
            <person name="Chaudhuri R.R."/>
            <person name="La Ragione R."/>
            <person name="Hildebrand F."/>
            <person name="Pallen M.J."/>
        </authorList>
    </citation>
    <scope>NUCLEOTIDE SEQUENCE</scope>
    <source>
        <strain evidence="3">ChiHjej12B11-24981</strain>
    </source>
</reference>
<evidence type="ECO:0000313" key="3">
    <source>
        <dbReference type="EMBL" id="HIZ01205.1"/>
    </source>
</evidence>
<comment type="caution">
    <text evidence="3">The sequence shown here is derived from an EMBL/GenBank/DDBJ whole genome shotgun (WGS) entry which is preliminary data.</text>
</comment>
<keyword evidence="1" id="KW-0732">Signal</keyword>
<name>A0A9D2CVH5_9BACE</name>
<organism evidence="3 4">
    <name type="scientific">Candidatus Bacteroides merdipullorum</name>
    <dbReference type="NCBI Taxonomy" id="2838474"/>
    <lineage>
        <taxon>Bacteria</taxon>
        <taxon>Pseudomonadati</taxon>
        <taxon>Bacteroidota</taxon>
        <taxon>Bacteroidia</taxon>
        <taxon>Bacteroidales</taxon>
        <taxon>Bacteroidaceae</taxon>
        <taxon>Bacteroides</taxon>
    </lineage>
</organism>
<evidence type="ECO:0000256" key="1">
    <source>
        <dbReference type="SAM" id="SignalP"/>
    </source>
</evidence>
<feature type="signal peptide" evidence="1">
    <location>
        <begin position="1"/>
        <end position="24"/>
    </location>
</feature>
<evidence type="ECO:0000313" key="4">
    <source>
        <dbReference type="Proteomes" id="UP000824023"/>
    </source>
</evidence>
<gene>
    <name evidence="3" type="ORF">H9819_03005</name>
</gene>
<dbReference type="Pfam" id="PF14326">
    <property type="entry name" value="DUF4384"/>
    <property type="match status" value="1"/>
</dbReference>
<feature type="domain" description="DUF4384" evidence="2">
    <location>
        <begin position="149"/>
        <end position="214"/>
    </location>
</feature>